<accession>A0ABR3GC37</accession>
<gene>
    <name evidence="1" type="ORF">Q9L58_007820</name>
</gene>
<evidence type="ECO:0000313" key="1">
    <source>
        <dbReference type="EMBL" id="KAL0633267.1"/>
    </source>
</evidence>
<sequence>MSAVGFGEQLFVLATITHVRDYHPTVSPLPTTEHEKHLRLLDDIALLLVTQGSSDVAAVMFEQTTQEIIFYYAKNRATTQQERAYIELLRSIALSLSDINDCTIKLLARVIPMCRAKIISRLKKLIRCLLIAPVVGEDIDGTFNEHLQLRLPLLLSRGLSPTNFVRNYISAVRAVNAAQCTNQDLEKLIRFASIIGSYKPLKNLLSDDTTIRRLRKLGNYYTATKRIARTVESFQRTNPTYLSSLNIVFREVLPPARYTSTYAEDYIAALNRYGRSRGLDAVTASALHAAYPRNPEPKGPTCPLTGVQRVTHSVHAECTLAMHALSLRREWKFVELGVSKGSCWLCEKFLHIAFAAHDVKFLVSGFHGKLQPGWTCPPLATARERAAIETLVADALAEIVERTLNRRRSDSFPLVEVDGPVQSAVEEVFAEDDMAWLGGV</sequence>
<evidence type="ECO:0000313" key="2">
    <source>
        <dbReference type="Proteomes" id="UP001447188"/>
    </source>
</evidence>
<organism evidence="1 2">
    <name type="scientific">Discina gigas</name>
    <dbReference type="NCBI Taxonomy" id="1032678"/>
    <lineage>
        <taxon>Eukaryota</taxon>
        <taxon>Fungi</taxon>
        <taxon>Dikarya</taxon>
        <taxon>Ascomycota</taxon>
        <taxon>Pezizomycotina</taxon>
        <taxon>Pezizomycetes</taxon>
        <taxon>Pezizales</taxon>
        <taxon>Discinaceae</taxon>
        <taxon>Discina</taxon>
    </lineage>
</organism>
<comment type="caution">
    <text evidence="1">The sequence shown here is derived from an EMBL/GenBank/DDBJ whole genome shotgun (WGS) entry which is preliminary data.</text>
</comment>
<dbReference type="InterPro" id="IPR027796">
    <property type="entry name" value="OTT_1508_deam-like"/>
</dbReference>
<dbReference type="EMBL" id="JBBBZM010000131">
    <property type="protein sequence ID" value="KAL0633267.1"/>
    <property type="molecule type" value="Genomic_DNA"/>
</dbReference>
<dbReference type="Proteomes" id="UP001447188">
    <property type="component" value="Unassembled WGS sequence"/>
</dbReference>
<protein>
    <submittedName>
        <fullName evidence="1">Uncharacterized protein</fullName>
    </submittedName>
</protein>
<name>A0ABR3GC37_9PEZI</name>
<reference evidence="1 2" key="1">
    <citation type="submission" date="2024-02" db="EMBL/GenBank/DDBJ databases">
        <title>Discinaceae phylogenomics.</title>
        <authorList>
            <person name="Dirks A.C."/>
            <person name="James T.Y."/>
        </authorList>
    </citation>
    <scope>NUCLEOTIDE SEQUENCE [LARGE SCALE GENOMIC DNA]</scope>
    <source>
        <strain evidence="1 2">ACD0624</strain>
    </source>
</reference>
<dbReference type="Pfam" id="PF14441">
    <property type="entry name" value="OTT_1508_deam"/>
    <property type="match status" value="1"/>
</dbReference>
<keyword evidence="2" id="KW-1185">Reference proteome</keyword>
<proteinExistence type="predicted"/>